<keyword evidence="5 7" id="KW-0472">Membrane</keyword>
<organism evidence="9 10">
    <name type="scientific">Chlamydomonas eustigma</name>
    <dbReference type="NCBI Taxonomy" id="1157962"/>
    <lineage>
        <taxon>Eukaryota</taxon>
        <taxon>Viridiplantae</taxon>
        <taxon>Chlorophyta</taxon>
        <taxon>core chlorophytes</taxon>
        <taxon>Chlorophyceae</taxon>
        <taxon>CS clade</taxon>
        <taxon>Chlamydomonadales</taxon>
        <taxon>Chlamydomonadaceae</taxon>
        <taxon>Chlamydomonas</taxon>
    </lineage>
</organism>
<dbReference type="SUPFAM" id="SSF49562">
    <property type="entry name" value="C2 domain (Calcium/lipid-binding domain, CaLB)"/>
    <property type="match status" value="1"/>
</dbReference>
<feature type="transmembrane region" description="Helical" evidence="7">
    <location>
        <begin position="1391"/>
        <end position="1417"/>
    </location>
</feature>
<dbReference type="PANTHER" id="PTHR31425">
    <property type="entry name" value="PHOSPHORIBOSYLANTHRANILATE TRANSFERASE ISOFORM 1"/>
    <property type="match status" value="1"/>
</dbReference>
<feature type="compositionally biased region" description="Polar residues" evidence="6">
    <location>
        <begin position="713"/>
        <end position="766"/>
    </location>
</feature>
<evidence type="ECO:0000256" key="3">
    <source>
        <dbReference type="ARBA" id="ARBA00022737"/>
    </source>
</evidence>
<evidence type="ECO:0000256" key="4">
    <source>
        <dbReference type="ARBA" id="ARBA00022989"/>
    </source>
</evidence>
<evidence type="ECO:0000256" key="7">
    <source>
        <dbReference type="SAM" id="Phobius"/>
    </source>
</evidence>
<evidence type="ECO:0000259" key="8">
    <source>
        <dbReference type="PROSITE" id="PS50004"/>
    </source>
</evidence>
<proteinExistence type="predicted"/>
<keyword evidence="3" id="KW-0677">Repeat</keyword>
<dbReference type="InterPro" id="IPR000008">
    <property type="entry name" value="C2_dom"/>
</dbReference>
<feature type="transmembrane region" description="Helical" evidence="7">
    <location>
        <begin position="1544"/>
        <end position="1577"/>
    </location>
</feature>
<feature type="region of interest" description="Disordered" evidence="6">
    <location>
        <begin position="705"/>
        <end position="766"/>
    </location>
</feature>
<comment type="subcellular location">
    <subcellularLocation>
        <location evidence="1">Membrane</location>
        <topology evidence="1">Multi-pass membrane protein</topology>
    </subcellularLocation>
</comment>
<gene>
    <name evidence="9" type="ORF">CEUSTIGMA_g6412.t1</name>
</gene>
<dbReference type="Proteomes" id="UP000232323">
    <property type="component" value="Unassembled WGS sequence"/>
</dbReference>
<evidence type="ECO:0000256" key="2">
    <source>
        <dbReference type="ARBA" id="ARBA00022692"/>
    </source>
</evidence>
<dbReference type="GO" id="GO:0016020">
    <property type="term" value="C:membrane"/>
    <property type="evidence" value="ECO:0007669"/>
    <property type="project" value="UniProtKB-SubCell"/>
</dbReference>
<reference evidence="9 10" key="1">
    <citation type="submission" date="2017-08" db="EMBL/GenBank/DDBJ databases">
        <title>Acidophilic green algal genome provides insights into adaptation to an acidic environment.</title>
        <authorList>
            <person name="Hirooka S."/>
            <person name="Hirose Y."/>
            <person name="Kanesaki Y."/>
            <person name="Higuchi S."/>
            <person name="Fujiwara T."/>
            <person name="Onuma R."/>
            <person name="Era A."/>
            <person name="Ohbayashi R."/>
            <person name="Uzuka A."/>
            <person name="Nozaki H."/>
            <person name="Yoshikawa H."/>
            <person name="Miyagishima S.Y."/>
        </authorList>
    </citation>
    <scope>NUCLEOTIDE SEQUENCE [LARGE SCALE GENOMIC DNA]</scope>
    <source>
        <strain evidence="9 10">NIES-2499</strain>
    </source>
</reference>
<evidence type="ECO:0000313" key="9">
    <source>
        <dbReference type="EMBL" id="GAX78972.1"/>
    </source>
</evidence>
<feature type="region of interest" description="Disordered" evidence="6">
    <location>
        <begin position="954"/>
        <end position="982"/>
    </location>
</feature>
<keyword evidence="4 7" id="KW-1133">Transmembrane helix</keyword>
<keyword evidence="2 7" id="KW-0812">Transmembrane</keyword>
<dbReference type="InterPro" id="IPR047259">
    <property type="entry name" value="QUIRKY-like"/>
</dbReference>
<dbReference type="InterPro" id="IPR013583">
    <property type="entry name" value="MCTP_C"/>
</dbReference>
<dbReference type="Pfam" id="PF08372">
    <property type="entry name" value="PRT_C"/>
    <property type="match status" value="1"/>
</dbReference>
<feature type="region of interest" description="Disordered" evidence="6">
    <location>
        <begin position="1484"/>
        <end position="1504"/>
    </location>
</feature>
<comment type="caution">
    <text evidence="9">The sequence shown here is derived from an EMBL/GenBank/DDBJ whole genome shotgun (WGS) entry which is preliminary data.</text>
</comment>
<evidence type="ECO:0000256" key="1">
    <source>
        <dbReference type="ARBA" id="ARBA00004141"/>
    </source>
</evidence>
<keyword evidence="10" id="KW-1185">Reference proteome</keyword>
<feature type="region of interest" description="Disordered" evidence="6">
    <location>
        <begin position="419"/>
        <end position="439"/>
    </location>
</feature>
<dbReference type="InterPro" id="IPR035892">
    <property type="entry name" value="C2_domain_sf"/>
</dbReference>
<dbReference type="Gene3D" id="2.60.40.150">
    <property type="entry name" value="C2 domain"/>
    <property type="match status" value="1"/>
</dbReference>
<dbReference type="OrthoDB" id="1510841at2759"/>
<evidence type="ECO:0000256" key="6">
    <source>
        <dbReference type="SAM" id="MobiDB-lite"/>
    </source>
</evidence>
<evidence type="ECO:0000313" key="10">
    <source>
        <dbReference type="Proteomes" id="UP000232323"/>
    </source>
</evidence>
<name>A0A250X7W3_9CHLO</name>
<dbReference type="SMART" id="SM00239">
    <property type="entry name" value="C2"/>
    <property type="match status" value="1"/>
</dbReference>
<sequence length="1630" mass="178968">MSRNQGRLQSRSISTVDVFEENERLRMAEAEKEQVMGSCLPCFGTSDSWKKRLKLIKMTHRKRIQNKFGIIGAANHDPGVETEVVLQRASTSALNNHEAVDAGNDVLEASEQLSSAYTGTTQHQTETAFNATLEQNMASMTHKKAVRAPLYVVDRLKGSLLHVQLVGASRLIPTQLSGLADPYCKISVGSETYCSRPALGTLEPRWQETYTFKGDDIVSASNGIISFEIWSYDDFHPDPFQGQAELNLKTLPIRDTCTSRIACSLKLYVLRTFGHKAKGDFGELHLRVWLTPDTGEKGPVLAPAGFQSKCVEMALRDNLTMCPYMVKTLPNVVHSSMGALYEEPCVVFIRVAVERLIGIRDVKGDLGVVDADGLTSSMNKAASSSLLGTGSSNILKIFRKASASPAGLAWPSTGVLKQSDSLVSDETSGDTVSRSSFTSSNKAKAQKLFTRKPKSRKGMPAAIHEDAVLGGADEADDTFSSQLTDEQQDLDNLFDGAEEDKPEVDESEGNITPVAAGSDSLFVQLFSSYKDAAGSLRKDVSTVGSAKERPAWVYMRMAYAQQVYVSRLVRLHQAKGEARFKQDFVFAAVRPLVNRPLEISVYLTHNKRKPGHRVTRLSEDVTEMLWRCQRAEETRAAWLSGANGTEGYDEGPLLKRSTVGPEFSLPLLHWQLKDPLNGLIEMHLGAADVDYRPFIHNVPLFHKPPSSPAMKPHNSNRPWHHSSPVSINSGTAGTAVASRSSPVVERSSATSSKSKPFIPAQQTAGRASPVIQSMNVTLSEHFQQSGIGVSPPYNPSKSVTESIIAASATSEPVRSYKSGGATLANASRAASPHHKHSQSIDITTGIAYYDNLRTPQSPHAAGLPAAVASSPLLTSTAAVSQSGLDDHNLSLGTKVVNSVEQQLPDRIADVINQGVLKSPFEIAANQISSLPTRHFRSRAKNEPADTLLSELQSLSLGTSPGSKPGLLGGTSRLPEAPGAAGASRIQEWLQQNAASAPDSQPPLQWDQLIPQEGIMTPTTSVSRQLQGSRLRSAVFAPLWEYSVQTLKKASEAAMSIEAARKLREMLRPLPFPIPKQDPGKARLVCQRPPPLCQIRPLGTLDLKLVNVNITLHDVYFFLVLKCGSHWDKYKTVSSVKMLKCGSRWVRTNTRHSSDKSPWNWEISLPIYDPATPWSTVVLYHKSDNPKASDIHLFSRRSLTTNSVPPNEKLSRRFTLCMLPPDGLSSDEQPKKKDKGASSVSAGAVLLATTPGSGASSKKQCKLLASSSDYHPSHLLVVDHELKISYPRVGDVVSSYKEAPRPSEWYLYGLEDFSPDQLKQQQDTIVHRWLERCNPSLPLVATQALVQSRRQNFKLSQVKTNAKRVMELAGILKSMADGWHHLQSWSKPRDSLLAYALIISACLFPSKTFVGLLVYLLYNMYNWFMESQEERRRFWKPLRTLHSTTRSTTGTMPMDGTSPLDPQHSSYAAASGTQSCYAEQQDAVGDYDSASGSDDDAPDASNNPLSRLKRSYNQAIRIALLAQNLLDDLAVLYERLHGLFVWRDYLASLTIFSVLALAAVLIYIFGLQFLIIATGLYVLRPPQYRDPLPTPPEAFFSRLVNVHVHKKQAVLDGRVELVGGHEVVVLHNNLG</sequence>
<dbReference type="PROSITE" id="PS50004">
    <property type="entry name" value="C2"/>
    <property type="match status" value="1"/>
</dbReference>
<dbReference type="CDD" id="cd00030">
    <property type="entry name" value="C2"/>
    <property type="match status" value="1"/>
</dbReference>
<evidence type="ECO:0000256" key="5">
    <source>
        <dbReference type="ARBA" id="ARBA00023136"/>
    </source>
</evidence>
<accession>A0A250X7W3</accession>
<dbReference type="EMBL" id="BEGY01000037">
    <property type="protein sequence ID" value="GAX78972.1"/>
    <property type="molecule type" value="Genomic_DNA"/>
</dbReference>
<dbReference type="PANTHER" id="PTHR31425:SF50">
    <property type="entry name" value="FT-INTERACTING PROTEIN 3-RELATED"/>
    <property type="match status" value="1"/>
</dbReference>
<dbReference type="Pfam" id="PF00168">
    <property type="entry name" value="C2"/>
    <property type="match status" value="1"/>
</dbReference>
<protein>
    <recommendedName>
        <fullName evidence="8">C2 domain-containing protein</fullName>
    </recommendedName>
</protein>
<dbReference type="STRING" id="1157962.A0A250X7W3"/>
<feature type="domain" description="C2" evidence="8">
    <location>
        <begin position="142"/>
        <end position="261"/>
    </location>
</feature>